<accession>A0AAI8VXM3</accession>
<reference evidence="2" key="1">
    <citation type="submission" date="2023-10" db="EMBL/GenBank/DDBJ databases">
        <authorList>
            <person name="Hackl T."/>
        </authorList>
    </citation>
    <scope>NUCLEOTIDE SEQUENCE</scope>
</reference>
<organism evidence="2 3">
    <name type="scientific">Anthostomella pinea</name>
    <dbReference type="NCBI Taxonomy" id="933095"/>
    <lineage>
        <taxon>Eukaryota</taxon>
        <taxon>Fungi</taxon>
        <taxon>Dikarya</taxon>
        <taxon>Ascomycota</taxon>
        <taxon>Pezizomycotina</taxon>
        <taxon>Sordariomycetes</taxon>
        <taxon>Xylariomycetidae</taxon>
        <taxon>Xylariales</taxon>
        <taxon>Xylariaceae</taxon>
        <taxon>Anthostomella</taxon>
    </lineage>
</organism>
<dbReference type="AlphaFoldDB" id="A0AAI8VXM3"/>
<name>A0AAI8VXM3_9PEZI</name>
<evidence type="ECO:0000256" key="1">
    <source>
        <dbReference type="SAM" id="MobiDB-lite"/>
    </source>
</evidence>
<gene>
    <name evidence="2" type="ORF">KHLLAP_LOCUS12948</name>
</gene>
<feature type="compositionally biased region" description="Basic and acidic residues" evidence="1">
    <location>
        <begin position="152"/>
        <end position="162"/>
    </location>
</feature>
<evidence type="ECO:0000313" key="2">
    <source>
        <dbReference type="EMBL" id="CAJ2512480.1"/>
    </source>
</evidence>
<keyword evidence="3" id="KW-1185">Reference proteome</keyword>
<feature type="region of interest" description="Disordered" evidence="1">
    <location>
        <begin position="150"/>
        <end position="175"/>
    </location>
</feature>
<dbReference type="EMBL" id="CAUWAG010000019">
    <property type="protein sequence ID" value="CAJ2512480.1"/>
    <property type="molecule type" value="Genomic_DNA"/>
</dbReference>
<protein>
    <submittedName>
        <fullName evidence="2">Uu.00g054950.m01.CDS01</fullName>
    </submittedName>
</protein>
<proteinExistence type="predicted"/>
<feature type="compositionally biased region" description="Polar residues" evidence="1">
    <location>
        <begin position="1"/>
        <end position="14"/>
    </location>
</feature>
<comment type="caution">
    <text evidence="2">The sequence shown here is derived from an EMBL/GenBank/DDBJ whole genome shotgun (WGS) entry which is preliminary data.</text>
</comment>
<feature type="region of interest" description="Disordered" evidence="1">
    <location>
        <begin position="1"/>
        <end position="20"/>
    </location>
</feature>
<evidence type="ECO:0000313" key="3">
    <source>
        <dbReference type="Proteomes" id="UP001295740"/>
    </source>
</evidence>
<dbReference type="Proteomes" id="UP001295740">
    <property type="component" value="Unassembled WGS sequence"/>
</dbReference>
<sequence length="175" mass="19432">MDKPSTAQHQTGPSQCDAWKIPSREPSTYDDLTDLEKGAVKSYLSQVPLDYLSYNLDVPLVDLIPRMQLYVVLFCENDNAGLLDKILKDAVSYAKFCNGLSPNFMEADDEFVVAVRAEHGALDARMADPLQRHQIRLAFRNTNFRADAGVAEELRPTGDRNMDGSGGDADAEMMD</sequence>